<dbReference type="GeneID" id="102804197"/>
<protein>
    <submittedName>
        <fullName evidence="6">Acyl-coenzyme A thioesterase 8-like</fullName>
    </submittedName>
</protein>
<proteinExistence type="inferred from homology"/>
<evidence type="ECO:0000259" key="3">
    <source>
        <dbReference type="Pfam" id="PF13622"/>
    </source>
</evidence>
<dbReference type="PANTHER" id="PTHR11066:SF34">
    <property type="entry name" value="ACYL-COENZYME A THIOESTERASE 8"/>
    <property type="match status" value="1"/>
</dbReference>
<dbReference type="RefSeq" id="XP_006825146.1">
    <property type="nucleotide sequence ID" value="XM_006825083.1"/>
</dbReference>
<organism evidence="5 6">
    <name type="scientific">Saccoglossus kowalevskii</name>
    <name type="common">Acorn worm</name>
    <dbReference type="NCBI Taxonomy" id="10224"/>
    <lineage>
        <taxon>Eukaryota</taxon>
        <taxon>Metazoa</taxon>
        <taxon>Hemichordata</taxon>
        <taxon>Enteropneusta</taxon>
        <taxon>Harrimaniidae</taxon>
        <taxon>Saccoglossus</taxon>
    </lineage>
</organism>
<evidence type="ECO:0000313" key="5">
    <source>
        <dbReference type="Proteomes" id="UP000694865"/>
    </source>
</evidence>
<dbReference type="Proteomes" id="UP000694865">
    <property type="component" value="Unplaced"/>
</dbReference>
<dbReference type="Gene3D" id="2.40.160.210">
    <property type="entry name" value="Acyl-CoA thioesterase, double hotdog domain"/>
    <property type="match status" value="1"/>
</dbReference>
<dbReference type="InterPro" id="IPR003703">
    <property type="entry name" value="Acyl_CoA_thio"/>
</dbReference>
<evidence type="ECO:0000259" key="4">
    <source>
        <dbReference type="Pfam" id="PF20789"/>
    </source>
</evidence>
<evidence type="ECO:0000256" key="1">
    <source>
        <dbReference type="ARBA" id="ARBA00006538"/>
    </source>
</evidence>
<feature type="domain" description="Acyl-CoA thioesterase-like C-terminal" evidence="4">
    <location>
        <begin position="202"/>
        <end position="314"/>
    </location>
</feature>
<evidence type="ECO:0000256" key="2">
    <source>
        <dbReference type="ARBA" id="ARBA00022801"/>
    </source>
</evidence>
<dbReference type="InterPro" id="IPR049450">
    <property type="entry name" value="ACOT8-like_C"/>
</dbReference>
<dbReference type="PANTHER" id="PTHR11066">
    <property type="entry name" value="ACYL-COA THIOESTERASE"/>
    <property type="match status" value="1"/>
</dbReference>
<keyword evidence="5" id="KW-1185">Reference proteome</keyword>
<accession>A0ABM0MYQ5</accession>
<comment type="similarity">
    <text evidence="1">Belongs to the C/M/P thioester hydrolase family.</text>
</comment>
<dbReference type="Pfam" id="PF20789">
    <property type="entry name" value="4HBT_3C"/>
    <property type="match status" value="1"/>
</dbReference>
<feature type="domain" description="Acyl-CoA thioesterase-like N-terminal HotDog" evidence="3">
    <location>
        <begin position="54"/>
        <end position="130"/>
    </location>
</feature>
<dbReference type="SUPFAM" id="SSF54637">
    <property type="entry name" value="Thioesterase/thiol ester dehydrase-isomerase"/>
    <property type="match status" value="2"/>
</dbReference>
<dbReference type="InterPro" id="IPR029069">
    <property type="entry name" value="HotDog_dom_sf"/>
</dbReference>
<dbReference type="NCBIfam" id="TIGR00189">
    <property type="entry name" value="tesB"/>
    <property type="match status" value="1"/>
</dbReference>
<sequence length="322" mass="36830">MAARDVTSGADDELTENGGNLQNILVDTVLNLEKLEVNLYRSSNHWKPLLNTHRIFGGQVVGQALVAAGKTIDEQLHAHSLHAYFVRSGQNKKPVVYQVERTRDGNSFATRTIKAIQNGESILSMQVSFTKAEYSKFQHQYKMPEVPLPEELQSEVELTQKHLDENSHLFPDRLIEYIRKRQAREIPLEVKPVSPPLPIMFQFMYGDTDYPRRMMWMKSKGIIGDDEHLNRCTVAYMSDMMLASTSWLSKPQTNISMMTSLDHSMWFHSPFRADQWLLYECESPHTGNGRGFNLGRIWTQEGTLAVSVAQECVIRSEPKSKL</sequence>
<evidence type="ECO:0000313" key="6">
    <source>
        <dbReference type="RefSeq" id="XP_006825146.1"/>
    </source>
</evidence>
<keyword evidence="2" id="KW-0378">Hydrolase</keyword>
<dbReference type="InterPro" id="IPR042171">
    <property type="entry name" value="Acyl-CoA_hotdog"/>
</dbReference>
<dbReference type="CDD" id="cd03445">
    <property type="entry name" value="Thioesterase_II_repeat2"/>
    <property type="match status" value="1"/>
</dbReference>
<dbReference type="InterPro" id="IPR049449">
    <property type="entry name" value="TesB_ACOT8-like_N"/>
</dbReference>
<name>A0ABM0MYQ5_SACKO</name>
<reference evidence="6" key="1">
    <citation type="submission" date="2025-08" db="UniProtKB">
        <authorList>
            <consortium name="RefSeq"/>
        </authorList>
    </citation>
    <scope>IDENTIFICATION</scope>
    <source>
        <tissue evidence="6">Testes</tissue>
    </source>
</reference>
<dbReference type="CDD" id="cd03444">
    <property type="entry name" value="Thioesterase_II_repeat1"/>
    <property type="match status" value="1"/>
</dbReference>
<gene>
    <name evidence="6" type="primary">LOC102804197</name>
</gene>
<dbReference type="Pfam" id="PF13622">
    <property type="entry name" value="4HBT_3"/>
    <property type="match status" value="1"/>
</dbReference>